<evidence type="ECO:0000313" key="1">
    <source>
        <dbReference type="EMBL" id="PSB02300.1"/>
    </source>
</evidence>
<dbReference type="OrthoDB" id="573173at2"/>
<dbReference type="RefSeq" id="WP_106289231.1">
    <property type="nucleotide sequence ID" value="NZ_CAWNTC010000079.1"/>
</dbReference>
<proteinExistence type="predicted"/>
<keyword evidence="2" id="KW-1185">Reference proteome</keyword>
<dbReference type="AlphaFoldDB" id="A0A2T1C1Z6"/>
<name>A0A2T1C1Z6_9CYAN</name>
<sequence length="94" mass="10003">MFNYASSGIIGQVRSQVEADHHGRIVAINIESGAFEVGDDSLSAAKQLLAHCPDAQIFGIRIGYGAVHRFGFGATAPVLSDYAVSRAGIYEEHP</sequence>
<dbReference type="EMBL" id="PVWJ01000065">
    <property type="protein sequence ID" value="PSB02300.1"/>
    <property type="molecule type" value="Genomic_DNA"/>
</dbReference>
<protein>
    <submittedName>
        <fullName evidence="1">Uncharacterized protein</fullName>
    </submittedName>
</protein>
<evidence type="ECO:0000313" key="2">
    <source>
        <dbReference type="Proteomes" id="UP000238762"/>
    </source>
</evidence>
<comment type="caution">
    <text evidence="1">The sequence shown here is derived from an EMBL/GenBank/DDBJ whole genome shotgun (WGS) entry which is preliminary data.</text>
</comment>
<reference evidence="1 2" key="1">
    <citation type="submission" date="2018-02" db="EMBL/GenBank/DDBJ databases">
        <authorList>
            <person name="Cohen D.B."/>
            <person name="Kent A.D."/>
        </authorList>
    </citation>
    <scope>NUCLEOTIDE SEQUENCE [LARGE SCALE GENOMIC DNA]</scope>
    <source>
        <strain evidence="1 2">CCAP 1448/3</strain>
    </source>
</reference>
<dbReference type="Proteomes" id="UP000238762">
    <property type="component" value="Unassembled WGS sequence"/>
</dbReference>
<organism evidence="1 2">
    <name type="scientific">Merismopedia glauca CCAP 1448/3</name>
    <dbReference type="NCBI Taxonomy" id="1296344"/>
    <lineage>
        <taxon>Bacteria</taxon>
        <taxon>Bacillati</taxon>
        <taxon>Cyanobacteriota</taxon>
        <taxon>Cyanophyceae</taxon>
        <taxon>Synechococcales</taxon>
        <taxon>Merismopediaceae</taxon>
        <taxon>Merismopedia</taxon>
    </lineage>
</organism>
<reference evidence="1 2" key="2">
    <citation type="submission" date="2018-03" db="EMBL/GenBank/DDBJ databases">
        <title>The ancient ancestry and fast evolution of plastids.</title>
        <authorList>
            <person name="Moore K.R."/>
            <person name="Magnabosco C."/>
            <person name="Momper L."/>
            <person name="Gold D.A."/>
            <person name="Bosak T."/>
            <person name="Fournier G.P."/>
        </authorList>
    </citation>
    <scope>NUCLEOTIDE SEQUENCE [LARGE SCALE GENOMIC DNA]</scope>
    <source>
        <strain evidence="1 2">CCAP 1448/3</strain>
    </source>
</reference>
<gene>
    <name evidence="1" type="ORF">C7B64_13770</name>
</gene>
<accession>A0A2T1C1Z6</accession>